<dbReference type="InterPro" id="IPR000086">
    <property type="entry name" value="NUDIX_hydrolase_dom"/>
</dbReference>
<proteinExistence type="predicted"/>
<evidence type="ECO:0000256" key="1">
    <source>
        <dbReference type="ARBA" id="ARBA00001946"/>
    </source>
</evidence>
<evidence type="ECO:0000256" key="2">
    <source>
        <dbReference type="ARBA" id="ARBA00022801"/>
    </source>
</evidence>
<dbReference type="EMBL" id="WLYK01000003">
    <property type="protein sequence ID" value="MTD14415.1"/>
    <property type="molecule type" value="Genomic_DNA"/>
</dbReference>
<feature type="domain" description="Nudix hydrolase" evidence="3">
    <location>
        <begin position="1"/>
        <end position="137"/>
    </location>
</feature>
<evidence type="ECO:0000313" key="5">
    <source>
        <dbReference type="Proteomes" id="UP000460221"/>
    </source>
</evidence>
<dbReference type="AlphaFoldDB" id="A0A7K1FJV4"/>
<dbReference type="InterPro" id="IPR020476">
    <property type="entry name" value="Nudix_hydrolase"/>
</dbReference>
<organism evidence="4 5">
    <name type="scientific">Nakamurella alba</name>
    <dbReference type="NCBI Taxonomy" id="2665158"/>
    <lineage>
        <taxon>Bacteria</taxon>
        <taxon>Bacillati</taxon>
        <taxon>Actinomycetota</taxon>
        <taxon>Actinomycetes</taxon>
        <taxon>Nakamurellales</taxon>
        <taxon>Nakamurellaceae</taxon>
        <taxon>Nakamurella</taxon>
    </lineage>
</organism>
<accession>A0A7K1FJV4</accession>
<keyword evidence="5" id="KW-1185">Reference proteome</keyword>
<dbReference type="Gene3D" id="3.90.79.10">
    <property type="entry name" value="Nucleoside Triphosphate Pyrophosphohydrolase"/>
    <property type="match status" value="1"/>
</dbReference>
<dbReference type="Proteomes" id="UP000460221">
    <property type="component" value="Unassembled WGS sequence"/>
</dbReference>
<dbReference type="InterPro" id="IPR015797">
    <property type="entry name" value="NUDIX_hydrolase-like_dom_sf"/>
</dbReference>
<gene>
    <name evidence="4" type="ORF">GIS00_10685</name>
</gene>
<evidence type="ECO:0000259" key="3">
    <source>
        <dbReference type="PROSITE" id="PS51462"/>
    </source>
</evidence>
<sequence length="137" mass="14674">MGCYCVLVQDGRILLAHWNEGGRHGWTLPGGGMEDGESTEQTAVRECLEETGLQVTTGELLGVDTIYISGADRVVPAAGDLRALRVVYAGTVVGGELTVEADGSTDDVRWFALDDLPEDRVGLVDVALRFRGENAPR</sequence>
<evidence type="ECO:0000313" key="4">
    <source>
        <dbReference type="EMBL" id="MTD14415.1"/>
    </source>
</evidence>
<dbReference type="Pfam" id="PF00293">
    <property type="entry name" value="NUDIX"/>
    <property type="match status" value="1"/>
</dbReference>
<protein>
    <submittedName>
        <fullName evidence="4">NUDIX domain-containing protein</fullName>
    </submittedName>
</protein>
<dbReference type="PROSITE" id="PS51462">
    <property type="entry name" value="NUDIX"/>
    <property type="match status" value="1"/>
</dbReference>
<dbReference type="PANTHER" id="PTHR43046">
    <property type="entry name" value="GDP-MANNOSE MANNOSYL HYDROLASE"/>
    <property type="match status" value="1"/>
</dbReference>
<comment type="caution">
    <text evidence="4">The sequence shown here is derived from an EMBL/GenBank/DDBJ whole genome shotgun (WGS) entry which is preliminary data.</text>
</comment>
<dbReference type="GO" id="GO:0016787">
    <property type="term" value="F:hydrolase activity"/>
    <property type="evidence" value="ECO:0007669"/>
    <property type="project" value="UniProtKB-KW"/>
</dbReference>
<reference evidence="4 5" key="1">
    <citation type="submission" date="2019-11" db="EMBL/GenBank/DDBJ databases">
        <authorList>
            <person name="Jiang L.-Q."/>
        </authorList>
    </citation>
    <scope>NUCLEOTIDE SEQUENCE [LARGE SCALE GENOMIC DNA]</scope>
    <source>
        <strain evidence="4 5">YIM 132087</strain>
    </source>
</reference>
<dbReference type="SUPFAM" id="SSF55811">
    <property type="entry name" value="Nudix"/>
    <property type="match status" value="1"/>
</dbReference>
<dbReference type="PRINTS" id="PR00502">
    <property type="entry name" value="NUDIXFAMILY"/>
</dbReference>
<dbReference type="PANTHER" id="PTHR43046:SF2">
    <property type="entry name" value="8-OXO-DGTP DIPHOSPHATASE-RELATED"/>
    <property type="match status" value="1"/>
</dbReference>
<keyword evidence="2" id="KW-0378">Hydrolase</keyword>
<comment type="cofactor">
    <cofactor evidence="1">
        <name>Mg(2+)</name>
        <dbReference type="ChEBI" id="CHEBI:18420"/>
    </cofactor>
</comment>
<name>A0A7K1FJV4_9ACTN</name>